<protein>
    <submittedName>
        <fullName evidence="6">Methyltransferase family protein</fullName>
    </submittedName>
</protein>
<gene>
    <name evidence="6" type="ORF">FB561_3741</name>
</gene>
<evidence type="ECO:0000256" key="1">
    <source>
        <dbReference type="ARBA" id="ARBA00022603"/>
    </source>
</evidence>
<dbReference type="PANTHER" id="PTHR43464:SF19">
    <property type="entry name" value="UBIQUINONE BIOSYNTHESIS O-METHYLTRANSFERASE, MITOCHONDRIAL"/>
    <property type="match status" value="1"/>
</dbReference>
<evidence type="ECO:0000259" key="5">
    <source>
        <dbReference type="Pfam" id="PF08242"/>
    </source>
</evidence>
<organism evidence="6 7">
    <name type="scientific">Kribbella amoyensis</name>
    <dbReference type="NCBI Taxonomy" id="996641"/>
    <lineage>
        <taxon>Bacteria</taxon>
        <taxon>Bacillati</taxon>
        <taxon>Actinomycetota</taxon>
        <taxon>Actinomycetes</taxon>
        <taxon>Propionibacteriales</taxon>
        <taxon>Kribbellaceae</taxon>
        <taxon>Kribbella</taxon>
    </lineage>
</organism>
<dbReference type="Gene3D" id="3.40.50.150">
    <property type="entry name" value="Vaccinia Virus protein VP39"/>
    <property type="match status" value="1"/>
</dbReference>
<dbReference type="InterPro" id="IPR013217">
    <property type="entry name" value="Methyltransf_12"/>
</dbReference>
<dbReference type="SUPFAM" id="SSF53335">
    <property type="entry name" value="S-adenosyl-L-methionine-dependent methyltransferases"/>
    <property type="match status" value="1"/>
</dbReference>
<dbReference type="RefSeq" id="WP_145808318.1">
    <property type="nucleotide sequence ID" value="NZ_VIVK01000001.1"/>
</dbReference>
<feature type="region of interest" description="Disordered" evidence="4">
    <location>
        <begin position="247"/>
        <end position="269"/>
    </location>
</feature>
<keyword evidence="2 6" id="KW-0808">Transferase</keyword>
<comment type="caution">
    <text evidence="6">The sequence shown here is derived from an EMBL/GenBank/DDBJ whole genome shotgun (WGS) entry which is preliminary data.</text>
</comment>
<dbReference type="EMBL" id="VIVK01000001">
    <property type="protein sequence ID" value="TWD82605.1"/>
    <property type="molecule type" value="Genomic_DNA"/>
</dbReference>
<evidence type="ECO:0000313" key="7">
    <source>
        <dbReference type="Proteomes" id="UP000318380"/>
    </source>
</evidence>
<reference evidence="6 7" key="1">
    <citation type="submission" date="2019-06" db="EMBL/GenBank/DDBJ databases">
        <title>Sequencing the genomes of 1000 actinobacteria strains.</title>
        <authorList>
            <person name="Klenk H.-P."/>
        </authorList>
    </citation>
    <scope>NUCLEOTIDE SEQUENCE [LARGE SCALE GENOMIC DNA]</scope>
    <source>
        <strain evidence="6 7">DSM 24683</strain>
    </source>
</reference>
<keyword evidence="3" id="KW-0949">S-adenosyl-L-methionine</keyword>
<dbReference type="OrthoDB" id="3382693at2"/>
<keyword evidence="7" id="KW-1185">Reference proteome</keyword>
<dbReference type="PANTHER" id="PTHR43464">
    <property type="entry name" value="METHYLTRANSFERASE"/>
    <property type="match status" value="1"/>
</dbReference>
<dbReference type="AlphaFoldDB" id="A0A561BUM6"/>
<sequence length="317" mass="33239">MIEIDWAGQADKLRHSATTEADWNLQVAGGLIRPTDRLAVDVGCGGGGMAKALATALGLSAGQETPAEVVAVDADADVLAQAREHTGGLVRCELASMDDGAEPLRKAIGAPADLIWASASVHHAADQQAAVTALASLLAPGGRLALAEGGLPARCLPWDLGLGEPGLELRLDAAQDRWYALMRDSLPGSVPMPYAWTEALRRAGLTEVTTRTILTEKPVPLPAADVATLVTEFQHRIDRLDPAVPNADLHGHGHGHGAGQAAGHGHGHTPVTEDWLSAEDLATWRRLLDPADEHYLGHRTDLAVISARSIHLGHAPA</sequence>
<dbReference type="Pfam" id="PF08242">
    <property type="entry name" value="Methyltransf_12"/>
    <property type="match status" value="1"/>
</dbReference>
<evidence type="ECO:0000256" key="3">
    <source>
        <dbReference type="ARBA" id="ARBA00022691"/>
    </source>
</evidence>
<accession>A0A561BUM6</accession>
<dbReference type="GO" id="GO:0008168">
    <property type="term" value="F:methyltransferase activity"/>
    <property type="evidence" value="ECO:0007669"/>
    <property type="project" value="UniProtKB-KW"/>
</dbReference>
<proteinExistence type="predicted"/>
<feature type="domain" description="Methyltransferase type 12" evidence="5">
    <location>
        <begin position="40"/>
        <end position="144"/>
    </location>
</feature>
<evidence type="ECO:0000256" key="4">
    <source>
        <dbReference type="SAM" id="MobiDB-lite"/>
    </source>
</evidence>
<dbReference type="InterPro" id="IPR029063">
    <property type="entry name" value="SAM-dependent_MTases_sf"/>
</dbReference>
<evidence type="ECO:0000313" key="6">
    <source>
        <dbReference type="EMBL" id="TWD82605.1"/>
    </source>
</evidence>
<dbReference type="Proteomes" id="UP000318380">
    <property type="component" value="Unassembled WGS sequence"/>
</dbReference>
<dbReference type="GO" id="GO:0032259">
    <property type="term" value="P:methylation"/>
    <property type="evidence" value="ECO:0007669"/>
    <property type="project" value="UniProtKB-KW"/>
</dbReference>
<keyword evidence="1 6" id="KW-0489">Methyltransferase</keyword>
<name>A0A561BUM6_9ACTN</name>
<evidence type="ECO:0000256" key="2">
    <source>
        <dbReference type="ARBA" id="ARBA00022679"/>
    </source>
</evidence>